<organism evidence="7 8">
    <name type="scientific">Metapseudomonas boanensis</name>
    <dbReference type="NCBI Taxonomy" id="2822138"/>
    <lineage>
        <taxon>Bacteria</taxon>
        <taxon>Pseudomonadati</taxon>
        <taxon>Pseudomonadota</taxon>
        <taxon>Gammaproteobacteria</taxon>
        <taxon>Pseudomonadales</taxon>
        <taxon>Pseudomonadaceae</taxon>
        <taxon>Metapseudomonas</taxon>
    </lineage>
</organism>
<keyword evidence="3 6" id="KW-0732">Signal</keyword>
<sequence>MRKTLVAALGTTLALLPALSPADDGNTLRLYNWSDYIGENTLADFEKATGIKVTYDTFDSYETVQGKLLPGRSGYDLVVLNAALVPPLLKAGVFQPLDKSRLPSWGNLDPQVLASLESFDPGVTYSAPYTWGSNGITYNVEMIKARMPDAPIGSLAMIFDPKVVSRFADCGVTLIDSPTDVLPLALAYLGRDPNSVEPADLKAAQDLLLAVRPYIRKFDSMSYLNGLANGDQCIAMTWSGDYATAQARAEEAGAKVKLDYFIPKEGSLIWFDDFYIPKDAPNVANAHTFIEYLLQPKVIAEVTNYIRYPNSNQAATALVDAEVRNDPAIYPDTATRARLFVQKTHSPKSMRLITRTWNTVKTGK</sequence>
<reference evidence="7 8" key="1">
    <citation type="submission" date="2021-04" db="EMBL/GenBank/DDBJ databases">
        <title>Pseudomonas boanensis sp. nov., a bacterium isolated from river water used for household purposes in Boane District, Mozambique.</title>
        <authorList>
            <person name="Nicklasson M."/>
            <person name="Martin-Rodriguez A.J."/>
            <person name="Thorell K."/>
            <person name="Neves L."/>
            <person name="Mussagy A."/>
            <person name="Rydberg H.A."/>
            <person name="Hernroth B."/>
            <person name="Svensson-Stadler L."/>
            <person name="Sjoling A."/>
        </authorList>
    </citation>
    <scope>NUCLEOTIDE SEQUENCE [LARGE SCALE GENOMIC DNA]</scope>
    <source>
        <strain evidence="7 8">DB1</strain>
    </source>
</reference>
<evidence type="ECO:0000256" key="4">
    <source>
        <dbReference type="ARBA" id="ARBA00022764"/>
    </source>
</evidence>
<evidence type="ECO:0000256" key="2">
    <source>
        <dbReference type="ARBA" id="ARBA00022448"/>
    </source>
</evidence>
<dbReference type="EMBL" id="JAGTIS010000004">
    <property type="protein sequence ID" value="MBT8766472.1"/>
    <property type="molecule type" value="Genomic_DNA"/>
</dbReference>
<keyword evidence="8" id="KW-1185">Reference proteome</keyword>
<evidence type="ECO:0000256" key="6">
    <source>
        <dbReference type="SAM" id="SignalP"/>
    </source>
</evidence>
<dbReference type="PRINTS" id="PR00909">
    <property type="entry name" value="SPERMDNBNDNG"/>
</dbReference>
<evidence type="ECO:0000313" key="7">
    <source>
        <dbReference type="EMBL" id="MBT8766472.1"/>
    </source>
</evidence>
<evidence type="ECO:0000256" key="5">
    <source>
        <dbReference type="PIRNR" id="PIRNR019574"/>
    </source>
</evidence>
<evidence type="ECO:0000256" key="1">
    <source>
        <dbReference type="ARBA" id="ARBA00004418"/>
    </source>
</evidence>
<dbReference type="RefSeq" id="WP_215373421.1">
    <property type="nucleotide sequence ID" value="NZ_JAGTIS010000004.1"/>
</dbReference>
<dbReference type="CDD" id="cd13659">
    <property type="entry name" value="PBP2_PotF"/>
    <property type="match status" value="1"/>
</dbReference>
<accession>A0ABS5XJH9</accession>
<dbReference type="SUPFAM" id="SSF53850">
    <property type="entry name" value="Periplasmic binding protein-like II"/>
    <property type="match status" value="1"/>
</dbReference>
<comment type="subcellular location">
    <subcellularLocation>
        <location evidence="1 5">Periplasm</location>
    </subcellularLocation>
</comment>
<gene>
    <name evidence="7" type="ORF">J7302_10060</name>
</gene>
<protein>
    <recommendedName>
        <fullName evidence="5">Putrescine-binding periplasmic protein</fullName>
    </recommendedName>
</protein>
<dbReference type="Pfam" id="PF13416">
    <property type="entry name" value="SBP_bac_8"/>
    <property type="match status" value="1"/>
</dbReference>
<evidence type="ECO:0000256" key="3">
    <source>
        <dbReference type="ARBA" id="ARBA00022729"/>
    </source>
</evidence>
<feature type="signal peptide" evidence="6">
    <location>
        <begin position="1"/>
        <end position="22"/>
    </location>
</feature>
<dbReference type="Gene3D" id="3.40.190.10">
    <property type="entry name" value="Periplasmic binding protein-like II"/>
    <property type="match status" value="2"/>
</dbReference>
<keyword evidence="4 5" id="KW-0574">Periplasm</keyword>
<proteinExistence type="inferred from homology"/>
<name>A0ABS5XJH9_9GAMM</name>
<dbReference type="InterPro" id="IPR006059">
    <property type="entry name" value="SBP"/>
</dbReference>
<evidence type="ECO:0000313" key="8">
    <source>
        <dbReference type="Proteomes" id="UP001519667"/>
    </source>
</evidence>
<dbReference type="InterPro" id="IPR001188">
    <property type="entry name" value="Sperm_putr-bd"/>
</dbReference>
<dbReference type="PANTHER" id="PTHR30222:SF12">
    <property type="entry name" value="NORSPERMIDINE SENSOR"/>
    <property type="match status" value="1"/>
</dbReference>
<keyword evidence="2 5" id="KW-0813">Transport</keyword>
<dbReference type="Proteomes" id="UP001519667">
    <property type="component" value="Unassembled WGS sequence"/>
</dbReference>
<dbReference type="PANTHER" id="PTHR30222">
    <property type="entry name" value="SPERMIDINE/PUTRESCINE-BINDING PERIPLASMIC PROTEIN"/>
    <property type="match status" value="1"/>
</dbReference>
<feature type="chain" id="PRO_5047212632" description="Putrescine-binding periplasmic protein" evidence="6">
    <location>
        <begin position="23"/>
        <end position="364"/>
    </location>
</feature>
<dbReference type="PIRSF" id="PIRSF019574">
    <property type="entry name" value="Periplasmic_polyamine_BP"/>
    <property type="match status" value="1"/>
</dbReference>
<comment type="similarity">
    <text evidence="5">Belongs to the bacterial solute-binding protein PotD/PotF family.</text>
</comment>
<comment type="caution">
    <text evidence="7">The sequence shown here is derived from an EMBL/GenBank/DDBJ whole genome shotgun (WGS) entry which is preliminary data.</text>
</comment>
<comment type="function">
    <text evidence="5">Required for the activity of the bacterial periplasmic transport system of putrescine.</text>
</comment>